<protein>
    <submittedName>
        <fullName evidence="2">Uncharacterized protein</fullName>
    </submittedName>
</protein>
<name>A0ABU6GKR0_9BACL</name>
<feature type="transmembrane region" description="Helical" evidence="1">
    <location>
        <begin position="69"/>
        <end position="87"/>
    </location>
</feature>
<feature type="transmembrane region" description="Helical" evidence="1">
    <location>
        <begin position="21"/>
        <end position="41"/>
    </location>
</feature>
<feature type="transmembrane region" description="Helical" evidence="1">
    <location>
        <begin position="99"/>
        <end position="118"/>
    </location>
</feature>
<keyword evidence="1" id="KW-1133">Transmembrane helix</keyword>
<dbReference type="EMBL" id="JARLKZ010000006">
    <property type="protein sequence ID" value="MEC0240336.1"/>
    <property type="molecule type" value="Genomic_DNA"/>
</dbReference>
<gene>
    <name evidence="2" type="ORF">P4H66_10790</name>
</gene>
<dbReference type="RefSeq" id="WP_326087975.1">
    <property type="nucleotide sequence ID" value="NZ_JARLKZ010000006.1"/>
</dbReference>
<evidence type="ECO:0000313" key="2">
    <source>
        <dbReference type="EMBL" id="MEC0240336.1"/>
    </source>
</evidence>
<accession>A0ABU6GKR0</accession>
<evidence type="ECO:0000313" key="3">
    <source>
        <dbReference type="Proteomes" id="UP001344632"/>
    </source>
</evidence>
<dbReference type="Proteomes" id="UP001344632">
    <property type="component" value="Unassembled WGS sequence"/>
</dbReference>
<sequence>MKRLFIKPMDEQGKNTALRSISYAVLSFAFILFGYMISVSITPEICLGDRILESLGLRAWQSHTEANSGLHYTIFYGLSMIVLGWVMARITLKHRQPKLYKSIPVIILSLLFMGPLVLSRFF</sequence>
<organism evidence="2 3">
    <name type="scientific">Paenibacillus dokdonensis</name>
    <dbReference type="NCBI Taxonomy" id="2567944"/>
    <lineage>
        <taxon>Bacteria</taxon>
        <taxon>Bacillati</taxon>
        <taxon>Bacillota</taxon>
        <taxon>Bacilli</taxon>
        <taxon>Bacillales</taxon>
        <taxon>Paenibacillaceae</taxon>
        <taxon>Paenibacillus</taxon>
    </lineage>
</organism>
<keyword evidence="1" id="KW-0472">Membrane</keyword>
<keyword evidence="3" id="KW-1185">Reference proteome</keyword>
<keyword evidence="1" id="KW-0812">Transmembrane</keyword>
<reference evidence="2 3" key="1">
    <citation type="submission" date="2023-03" db="EMBL/GenBank/DDBJ databases">
        <title>Bacillus Genome Sequencing.</title>
        <authorList>
            <person name="Dunlap C."/>
        </authorList>
    </citation>
    <scope>NUCLEOTIDE SEQUENCE [LARGE SCALE GENOMIC DNA]</scope>
    <source>
        <strain evidence="2 3">BD-525</strain>
    </source>
</reference>
<proteinExistence type="predicted"/>
<evidence type="ECO:0000256" key="1">
    <source>
        <dbReference type="SAM" id="Phobius"/>
    </source>
</evidence>
<comment type="caution">
    <text evidence="2">The sequence shown here is derived from an EMBL/GenBank/DDBJ whole genome shotgun (WGS) entry which is preliminary data.</text>
</comment>